<accession>A0ABR3EU62</accession>
<proteinExistence type="predicted"/>
<gene>
    <name evidence="1" type="ORF">V5O48_015596</name>
</gene>
<name>A0ABR3EU62_9AGAR</name>
<comment type="caution">
    <text evidence="1">The sequence shown here is derived from an EMBL/GenBank/DDBJ whole genome shotgun (WGS) entry which is preliminary data.</text>
</comment>
<dbReference type="EMBL" id="JBAHYK010001904">
    <property type="protein sequence ID" value="KAL0566418.1"/>
    <property type="molecule type" value="Genomic_DNA"/>
</dbReference>
<reference evidence="1 2" key="1">
    <citation type="submission" date="2024-02" db="EMBL/GenBank/DDBJ databases">
        <title>A draft genome for the cacao thread blight pathogen Marasmius crinis-equi.</title>
        <authorList>
            <person name="Cohen S.P."/>
            <person name="Baruah I.K."/>
            <person name="Amoako-Attah I."/>
            <person name="Bukari Y."/>
            <person name="Meinhardt L.W."/>
            <person name="Bailey B.A."/>
        </authorList>
    </citation>
    <scope>NUCLEOTIDE SEQUENCE [LARGE SCALE GENOMIC DNA]</scope>
    <source>
        <strain evidence="1 2">GH-76</strain>
    </source>
</reference>
<dbReference type="Proteomes" id="UP001465976">
    <property type="component" value="Unassembled WGS sequence"/>
</dbReference>
<organism evidence="1 2">
    <name type="scientific">Marasmius crinis-equi</name>
    <dbReference type="NCBI Taxonomy" id="585013"/>
    <lineage>
        <taxon>Eukaryota</taxon>
        <taxon>Fungi</taxon>
        <taxon>Dikarya</taxon>
        <taxon>Basidiomycota</taxon>
        <taxon>Agaricomycotina</taxon>
        <taxon>Agaricomycetes</taxon>
        <taxon>Agaricomycetidae</taxon>
        <taxon>Agaricales</taxon>
        <taxon>Marasmiineae</taxon>
        <taxon>Marasmiaceae</taxon>
        <taxon>Marasmius</taxon>
    </lineage>
</organism>
<evidence type="ECO:0000313" key="2">
    <source>
        <dbReference type="Proteomes" id="UP001465976"/>
    </source>
</evidence>
<keyword evidence="2" id="KW-1185">Reference proteome</keyword>
<evidence type="ECO:0000313" key="1">
    <source>
        <dbReference type="EMBL" id="KAL0566418.1"/>
    </source>
</evidence>
<sequence length="455" mass="51181">MANSSFFTNARDTVIDGFSSFNSVAGNQIINNTQYVFDGMKKKEPTDYDEFFKVKRGAIIRHRTVHRGEYRRAGYPRAVCSGNLEAERTIWTVEVITARGAIFTQVVYSGPDAIKEQWNCHDDEIWLDPKIGVLCRGPQGPDCKVPRRFFDLHDLPPNVELLRDNNCLRFFASFKSKDIDKVVVDAIARRWIRGNSDAEVSQPTVVSMYTDRIVAVGGIWWTSIGNLVERVMMDNGETSGILLELILPGMDLMNSFPKSETGRREPLPAQPIYLFLRSFSPLTTAPHQGTPVSHYWSFDPAGGNPLSWDTCYDFGLPVGLYLQADASCQTTVWDNRWYKMIHQYQLARGFDPRTSDFARFLGYPVYRVQNNSNRPEEPSTELTQDTTTTPTVYRLGLMRLKPVGTKASTPKWTLPTSCPVATTCNITATTTVKGSTRFASSRTASSYLRGLLAGK</sequence>
<protein>
    <submittedName>
        <fullName evidence="1">Uncharacterized protein</fullName>
    </submittedName>
</protein>